<dbReference type="InterPro" id="IPR018540">
    <property type="entry name" value="Spo0E-like"/>
</dbReference>
<feature type="coiled-coil region" evidence="1">
    <location>
        <begin position="17"/>
        <end position="44"/>
    </location>
</feature>
<evidence type="ECO:0000256" key="1">
    <source>
        <dbReference type="SAM" id="Coils"/>
    </source>
</evidence>
<dbReference type="EMBL" id="JAHLPM010000002">
    <property type="protein sequence ID" value="MBU5437136.1"/>
    <property type="molecule type" value="Genomic_DNA"/>
</dbReference>
<keyword evidence="1" id="KW-0175">Coiled coil</keyword>
<evidence type="ECO:0000313" key="3">
    <source>
        <dbReference type="Proteomes" id="UP000749471"/>
    </source>
</evidence>
<name>A0ABS6E3I5_9FIRM</name>
<sequence length="76" mass="8878">MTDKNLYKEKGIKEIEKDVFIEDLKHLKREIEMLRSELNKEVIEGGKGISDVETIKLSQRLDELIARYLKGISEMV</sequence>
<gene>
    <name evidence="2" type="ORF">KQI42_03885</name>
</gene>
<protein>
    <submittedName>
        <fullName evidence="2">Aspartyl-phosphate phosphatase Spo0E family protein</fullName>
    </submittedName>
</protein>
<dbReference type="Pfam" id="PF09388">
    <property type="entry name" value="SpoOE-like"/>
    <property type="match status" value="1"/>
</dbReference>
<organism evidence="2 3">
    <name type="scientific">Tissierella simiarum</name>
    <dbReference type="NCBI Taxonomy" id="2841534"/>
    <lineage>
        <taxon>Bacteria</taxon>
        <taxon>Bacillati</taxon>
        <taxon>Bacillota</taxon>
        <taxon>Tissierellia</taxon>
        <taxon>Tissierellales</taxon>
        <taxon>Tissierellaceae</taxon>
        <taxon>Tissierella</taxon>
    </lineage>
</organism>
<reference evidence="2 3" key="1">
    <citation type="submission" date="2021-06" db="EMBL/GenBank/DDBJ databases">
        <authorList>
            <person name="Sun Q."/>
            <person name="Li D."/>
        </authorList>
    </citation>
    <scope>NUCLEOTIDE SEQUENCE [LARGE SCALE GENOMIC DNA]</scope>
    <source>
        <strain evidence="2 3">MSJ-40</strain>
    </source>
</reference>
<dbReference type="Proteomes" id="UP000749471">
    <property type="component" value="Unassembled WGS sequence"/>
</dbReference>
<comment type="caution">
    <text evidence="2">The sequence shown here is derived from an EMBL/GenBank/DDBJ whole genome shotgun (WGS) entry which is preliminary data.</text>
</comment>
<proteinExistence type="predicted"/>
<keyword evidence="3" id="KW-1185">Reference proteome</keyword>
<evidence type="ECO:0000313" key="2">
    <source>
        <dbReference type="EMBL" id="MBU5437136.1"/>
    </source>
</evidence>
<dbReference type="RefSeq" id="WP_216516919.1">
    <property type="nucleotide sequence ID" value="NZ_JAHLPM010000002.1"/>
</dbReference>
<accession>A0ABS6E3I5</accession>